<keyword evidence="6 10" id="KW-0418">Kinase</keyword>
<protein>
    <recommendedName>
        <fullName evidence="3">Guanylate kinase</fullName>
        <ecNumber evidence="2">2.7.4.8</ecNumber>
    </recommendedName>
    <alternativeName>
        <fullName evidence="8">GMP kinase</fullName>
    </alternativeName>
</protein>
<dbReference type="Gene3D" id="3.30.63.10">
    <property type="entry name" value="Guanylate Kinase phosphate binding domain"/>
    <property type="match status" value="1"/>
</dbReference>
<keyword evidence="7" id="KW-0067">ATP-binding</keyword>
<comment type="similarity">
    <text evidence="1">Belongs to the guanylate kinase family.</text>
</comment>
<gene>
    <name evidence="10" type="primary">gmk</name>
    <name evidence="10" type="ORF">ACHKAR_11160</name>
</gene>
<evidence type="ECO:0000256" key="5">
    <source>
        <dbReference type="ARBA" id="ARBA00022741"/>
    </source>
</evidence>
<dbReference type="InterPro" id="IPR017665">
    <property type="entry name" value="Guanylate_kinase"/>
</dbReference>
<dbReference type="SUPFAM" id="SSF52540">
    <property type="entry name" value="P-loop containing nucleoside triphosphate hydrolases"/>
    <property type="match status" value="1"/>
</dbReference>
<evidence type="ECO:0000256" key="4">
    <source>
        <dbReference type="ARBA" id="ARBA00022679"/>
    </source>
</evidence>
<dbReference type="PANTHER" id="PTHR23117:SF13">
    <property type="entry name" value="GUANYLATE KINASE"/>
    <property type="match status" value="1"/>
</dbReference>
<dbReference type="Pfam" id="PF00625">
    <property type="entry name" value="Guanylate_kin"/>
    <property type="match status" value="1"/>
</dbReference>
<comment type="caution">
    <text evidence="10">The sequence shown here is derived from an EMBL/GenBank/DDBJ whole genome shotgun (WGS) entry which is preliminary data.</text>
</comment>
<dbReference type="InterPro" id="IPR008144">
    <property type="entry name" value="Guanylate_kin-like_dom"/>
</dbReference>
<dbReference type="Gene3D" id="3.40.50.300">
    <property type="entry name" value="P-loop containing nucleotide triphosphate hydrolases"/>
    <property type="match status" value="1"/>
</dbReference>
<dbReference type="PROSITE" id="PS50052">
    <property type="entry name" value="GUANYLATE_KINASE_2"/>
    <property type="match status" value="1"/>
</dbReference>
<keyword evidence="4 10" id="KW-0808">Transferase</keyword>
<dbReference type="EC" id="2.7.4.8" evidence="2"/>
<reference evidence="10 11" key="1">
    <citation type="journal article" date="2013" name="Int. J. Syst. Evol. Microbiol.">
        <title>Marinoscillum luteum sp. nov., isolated from marine sediment.</title>
        <authorList>
            <person name="Cha I.T."/>
            <person name="Park S.J."/>
            <person name="Kim S.J."/>
            <person name="Kim J.G."/>
            <person name="Jung M.Y."/>
            <person name="Shin K.S."/>
            <person name="Kwon K.K."/>
            <person name="Yang S.H."/>
            <person name="Seo Y.S."/>
            <person name="Rhee S.K."/>
        </authorList>
    </citation>
    <scope>NUCLEOTIDE SEQUENCE [LARGE SCALE GENOMIC DNA]</scope>
    <source>
        <strain evidence="10 11">KCTC 23939</strain>
    </source>
</reference>
<dbReference type="PANTHER" id="PTHR23117">
    <property type="entry name" value="GUANYLATE KINASE-RELATED"/>
    <property type="match status" value="1"/>
</dbReference>
<evidence type="ECO:0000313" key="11">
    <source>
        <dbReference type="Proteomes" id="UP001610063"/>
    </source>
</evidence>
<accession>A0ABW7NAA6</accession>
<evidence type="ECO:0000256" key="7">
    <source>
        <dbReference type="ARBA" id="ARBA00022840"/>
    </source>
</evidence>
<dbReference type="CDD" id="cd00071">
    <property type="entry name" value="GMPK"/>
    <property type="match status" value="1"/>
</dbReference>
<dbReference type="InterPro" id="IPR027417">
    <property type="entry name" value="P-loop_NTPase"/>
</dbReference>
<evidence type="ECO:0000256" key="8">
    <source>
        <dbReference type="ARBA" id="ARBA00030128"/>
    </source>
</evidence>
<dbReference type="Proteomes" id="UP001610063">
    <property type="component" value="Unassembled WGS sequence"/>
</dbReference>
<sequence length="189" mass="21514">MSRGKAVIFCAPSGAGKTTIVKHLIETIPNLKFSISATTRAKRAGVEEDGKDYYFLSQADFRKKLEAGELYEWQEVYPGVFYGTLKAEVERLWAEGHHVIFDVDVIGGVNLKEALGDRALSVFVNAESVDVLRERLEKRQTETKESLERRVGKAEAEMQYAEKFDYELINRDLKTAFREAEQVVNDFLK</sequence>
<dbReference type="SMART" id="SM00072">
    <property type="entry name" value="GuKc"/>
    <property type="match status" value="1"/>
</dbReference>
<feature type="domain" description="Guanylate kinase-like" evidence="9">
    <location>
        <begin position="4"/>
        <end position="185"/>
    </location>
</feature>
<proteinExistence type="inferred from homology"/>
<dbReference type="GO" id="GO:0004385">
    <property type="term" value="F:GMP kinase activity"/>
    <property type="evidence" value="ECO:0007669"/>
    <property type="project" value="UniProtKB-EC"/>
</dbReference>
<dbReference type="NCBIfam" id="TIGR03263">
    <property type="entry name" value="guanyl_kin"/>
    <property type="match status" value="1"/>
</dbReference>
<dbReference type="RefSeq" id="WP_395417484.1">
    <property type="nucleotide sequence ID" value="NZ_JBIPKE010000017.1"/>
</dbReference>
<name>A0ABW7NAA6_9BACT</name>
<dbReference type="InterPro" id="IPR008145">
    <property type="entry name" value="GK/Ca_channel_bsu"/>
</dbReference>
<organism evidence="10 11">
    <name type="scientific">Marinoscillum luteum</name>
    <dbReference type="NCBI Taxonomy" id="861051"/>
    <lineage>
        <taxon>Bacteria</taxon>
        <taxon>Pseudomonadati</taxon>
        <taxon>Bacteroidota</taxon>
        <taxon>Cytophagia</taxon>
        <taxon>Cytophagales</taxon>
        <taxon>Reichenbachiellaceae</taxon>
        <taxon>Marinoscillum</taxon>
    </lineage>
</organism>
<evidence type="ECO:0000256" key="2">
    <source>
        <dbReference type="ARBA" id="ARBA00012961"/>
    </source>
</evidence>
<evidence type="ECO:0000313" key="10">
    <source>
        <dbReference type="EMBL" id="MFH6984005.1"/>
    </source>
</evidence>
<keyword evidence="5" id="KW-0547">Nucleotide-binding</keyword>
<evidence type="ECO:0000259" key="9">
    <source>
        <dbReference type="PROSITE" id="PS50052"/>
    </source>
</evidence>
<evidence type="ECO:0000256" key="6">
    <source>
        <dbReference type="ARBA" id="ARBA00022777"/>
    </source>
</evidence>
<evidence type="ECO:0000256" key="1">
    <source>
        <dbReference type="ARBA" id="ARBA00005790"/>
    </source>
</evidence>
<dbReference type="EMBL" id="JBIPKE010000017">
    <property type="protein sequence ID" value="MFH6984005.1"/>
    <property type="molecule type" value="Genomic_DNA"/>
</dbReference>
<evidence type="ECO:0000256" key="3">
    <source>
        <dbReference type="ARBA" id="ARBA00016296"/>
    </source>
</evidence>
<keyword evidence="11" id="KW-1185">Reference proteome</keyword>